<evidence type="ECO:0000313" key="2">
    <source>
        <dbReference type="EMBL" id="KXZ58425.1"/>
    </source>
</evidence>
<dbReference type="Proteomes" id="UP000243589">
    <property type="component" value="Unassembled WGS sequence"/>
</dbReference>
<dbReference type="Pfam" id="PF00561">
    <property type="entry name" value="Abhydrolase_1"/>
    <property type="match status" value="1"/>
</dbReference>
<dbReference type="PATRIC" id="fig|479117.4.peg.1460"/>
<dbReference type="Gene3D" id="3.40.50.1820">
    <property type="entry name" value="alpha/beta hydrolase"/>
    <property type="match status" value="1"/>
</dbReference>
<proteinExistence type="predicted"/>
<dbReference type="InterPro" id="IPR000073">
    <property type="entry name" value="AB_hydrolase_1"/>
</dbReference>
<dbReference type="SUPFAM" id="SSF53474">
    <property type="entry name" value="alpha/beta-Hydrolases"/>
    <property type="match status" value="1"/>
</dbReference>
<feature type="domain" description="AB hydrolase-1" evidence="1">
    <location>
        <begin position="18"/>
        <end position="246"/>
    </location>
</feature>
<protein>
    <submittedName>
        <fullName evidence="2">3-oxoadipate enol-lactonase 2</fullName>
        <ecNumber evidence="2">3.1.1.24</ecNumber>
    </submittedName>
</protein>
<dbReference type="InterPro" id="IPR050266">
    <property type="entry name" value="AB_hydrolase_sf"/>
</dbReference>
<dbReference type="PANTHER" id="PTHR43798">
    <property type="entry name" value="MONOACYLGLYCEROL LIPASE"/>
    <property type="match status" value="1"/>
</dbReference>
<reference evidence="2 3" key="1">
    <citation type="submission" date="2016-01" db="EMBL/GenBank/DDBJ databases">
        <title>Use of Whole Genome Sequencing to ascertain that Brevibacterium massiliense (Roux, Raoult 2009) is a later heterotypic synonym of Brevibacterium ravenspurgense (Mages 2008).</title>
        <authorList>
            <person name="Bernier A.-M."/>
            <person name="Burdz T."/>
            <person name="Huynh C."/>
            <person name="Pachecho A.L."/>
            <person name="Wiebe D."/>
            <person name="Bonner C."/>
            <person name="Bernard K."/>
        </authorList>
    </citation>
    <scope>NUCLEOTIDE SEQUENCE [LARGE SCALE GENOMIC DNA]</scope>
    <source>
        <strain evidence="2 3">CCUG56047</strain>
    </source>
</reference>
<comment type="caution">
    <text evidence="2">The sequence shown here is derived from an EMBL/GenBank/DDBJ whole genome shotgun (WGS) entry which is preliminary data.</text>
</comment>
<keyword evidence="2" id="KW-0378">Hydrolase</keyword>
<name>A0A150H8U6_9MICO</name>
<sequence>MTKLAYSVLNPEATDLPTLIFGPPLGTHASVWASVAARLADDFRVVLTELPGHGADAGRDFSADEPITVASMARGVVQIADELGAETFGYAGCSISGGVAQELALNHSDRVRAAAPVATAAKFGEPQDWHDRIAGVREDGIAPAVPDTLDLWFAAGFLSEDIAAGHIAAHQLLTTPEEAYIACCEALADYDLSERTADIAVPTLWISAAQDVVNTPESMQQLAETAQNGTHVTIPDAAHVFMIEHPELAADHLGEFFRNHL</sequence>
<accession>A0A150H8U6</accession>
<evidence type="ECO:0000259" key="1">
    <source>
        <dbReference type="Pfam" id="PF00561"/>
    </source>
</evidence>
<keyword evidence="3" id="KW-1185">Reference proteome</keyword>
<dbReference type="EMBL" id="LQQC01000010">
    <property type="protein sequence ID" value="KXZ58425.1"/>
    <property type="molecule type" value="Genomic_DNA"/>
</dbReference>
<dbReference type="InterPro" id="IPR000639">
    <property type="entry name" value="Epox_hydrolase-like"/>
</dbReference>
<organism evidence="2 3">
    <name type="scientific">Brevibacterium ravenspurgense</name>
    <dbReference type="NCBI Taxonomy" id="479117"/>
    <lineage>
        <taxon>Bacteria</taxon>
        <taxon>Bacillati</taxon>
        <taxon>Actinomycetota</taxon>
        <taxon>Actinomycetes</taxon>
        <taxon>Micrococcales</taxon>
        <taxon>Brevibacteriaceae</taxon>
        <taxon>Brevibacterium</taxon>
    </lineage>
</organism>
<dbReference type="PRINTS" id="PR00412">
    <property type="entry name" value="EPOXHYDRLASE"/>
</dbReference>
<evidence type="ECO:0000313" key="3">
    <source>
        <dbReference type="Proteomes" id="UP000243589"/>
    </source>
</evidence>
<dbReference type="RefSeq" id="WP_062021863.1">
    <property type="nucleotide sequence ID" value="NZ_LQQC01000010.1"/>
</dbReference>
<gene>
    <name evidence="2" type="primary">catD</name>
    <name evidence="2" type="ORF">Bravens_01474</name>
</gene>
<dbReference type="GO" id="GO:0047570">
    <property type="term" value="F:3-oxoadipate enol-lactonase activity"/>
    <property type="evidence" value="ECO:0007669"/>
    <property type="project" value="UniProtKB-EC"/>
</dbReference>
<dbReference type="EC" id="3.1.1.24" evidence="2"/>
<dbReference type="InterPro" id="IPR029058">
    <property type="entry name" value="AB_hydrolase_fold"/>
</dbReference>
<dbReference type="AlphaFoldDB" id="A0A150H8U6"/>